<evidence type="ECO:0000313" key="3">
    <source>
        <dbReference type="Proteomes" id="UP000723463"/>
    </source>
</evidence>
<feature type="region of interest" description="Disordered" evidence="1">
    <location>
        <begin position="145"/>
        <end position="189"/>
    </location>
</feature>
<keyword evidence="3" id="KW-1185">Reference proteome</keyword>
<accession>A0A9P6K2E6</accession>
<proteinExistence type="predicted"/>
<reference evidence="2" key="1">
    <citation type="journal article" date="2020" name="Fungal Divers.">
        <title>Resolving the Mortierellaceae phylogeny through synthesis of multi-gene phylogenetics and phylogenomics.</title>
        <authorList>
            <person name="Vandepol N."/>
            <person name="Liber J."/>
            <person name="Desiro A."/>
            <person name="Na H."/>
            <person name="Kennedy M."/>
            <person name="Barry K."/>
            <person name="Grigoriev I.V."/>
            <person name="Miller A.N."/>
            <person name="O'Donnell K."/>
            <person name="Stajich J.E."/>
            <person name="Bonito G."/>
        </authorList>
    </citation>
    <scope>NUCLEOTIDE SEQUENCE</scope>
    <source>
        <strain evidence="2">NRRL 2591</strain>
    </source>
</reference>
<dbReference type="Proteomes" id="UP000723463">
    <property type="component" value="Unassembled WGS sequence"/>
</dbReference>
<protein>
    <submittedName>
        <fullName evidence="2">Uncharacterized protein</fullName>
    </submittedName>
</protein>
<evidence type="ECO:0000256" key="1">
    <source>
        <dbReference type="SAM" id="MobiDB-lite"/>
    </source>
</evidence>
<evidence type="ECO:0000313" key="2">
    <source>
        <dbReference type="EMBL" id="KAF9542956.1"/>
    </source>
</evidence>
<dbReference type="EMBL" id="JAAAXW010000125">
    <property type="protein sequence ID" value="KAF9542956.1"/>
    <property type="molecule type" value="Genomic_DNA"/>
</dbReference>
<comment type="caution">
    <text evidence="2">The sequence shown here is derived from an EMBL/GenBank/DDBJ whole genome shotgun (WGS) entry which is preliminary data.</text>
</comment>
<sequence length="189" mass="22213">MQEELWKDAFDRVDRWGEIATGLFNKQRQKQLNPGRKPTPKIVWRIPRTSKLRKALWQAIKRPGEEEVEEPEQHTPSAWTVSYIYRGLVPKVLAKQWSKVFKDAAESITQHVSRLFFCRYVKKEAKGELWKPHYERTIMWEENSTTNSMKRTHTTKDQGHSGHSPTSENRSMGGNSERMSALRMSRSRT</sequence>
<feature type="compositionally biased region" description="Polar residues" evidence="1">
    <location>
        <begin position="161"/>
        <end position="178"/>
    </location>
</feature>
<dbReference type="AlphaFoldDB" id="A0A9P6K2E6"/>
<gene>
    <name evidence="2" type="ORF">EC957_001392</name>
</gene>
<organism evidence="2 3">
    <name type="scientific">Mortierella hygrophila</name>
    <dbReference type="NCBI Taxonomy" id="979708"/>
    <lineage>
        <taxon>Eukaryota</taxon>
        <taxon>Fungi</taxon>
        <taxon>Fungi incertae sedis</taxon>
        <taxon>Mucoromycota</taxon>
        <taxon>Mortierellomycotina</taxon>
        <taxon>Mortierellomycetes</taxon>
        <taxon>Mortierellales</taxon>
        <taxon>Mortierellaceae</taxon>
        <taxon>Mortierella</taxon>
    </lineage>
</organism>
<name>A0A9P6K2E6_9FUNG</name>